<name>A0A0P6Y251_9CHLR</name>
<feature type="transmembrane region" description="Helical" evidence="1">
    <location>
        <begin position="51"/>
        <end position="84"/>
    </location>
</feature>
<evidence type="ECO:0000313" key="4">
    <source>
        <dbReference type="Proteomes" id="UP000050544"/>
    </source>
</evidence>
<evidence type="ECO:0000259" key="2">
    <source>
        <dbReference type="Pfam" id="PF13248"/>
    </source>
</evidence>
<dbReference type="OrthoDB" id="8685152at2"/>
<feature type="transmembrane region" description="Helical" evidence="1">
    <location>
        <begin position="7"/>
        <end position="31"/>
    </location>
</feature>
<dbReference type="AlphaFoldDB" id="A0A0P6Y251"/>
<dbReference type="InterPro" id="IPR059113">
    <property type="entry name" value="Znf_ribbon"/>
</dbReference>
<proteinExistence type="predicted"/>
<evidence type="ECO:0000313" key="3">
    <source>
        <dbReference type="EMBL" id="KPL83209.1"/>
    </source>
</evidence>
<feature type="domain" description="Putative zinc-ribbon" evidence="2">
    <location>
        <begin position="100"/>
        <end position="122"/>
    </location>
</feature>
<comment type="caution">
    <text evidence="3">The sequence shown here is derived from an EMBL/GenBank/DDBJ whole genome shotgun (WGS) entry which is preliminary data.</text>
</comment>
<reference evidence="3 4" key="1">
    <citation type="submission" date="2015-07" db="EMBL/GenBank/DDBJ databases">
        <title>Whole genome sequence of Thermanaerothrix daxensis DSM 23592.</title>
        <authorList>
            <person name="Hemp J."/>
            <person name="Ward L.M."/>
            <person name="Pace L.A."/>
            <person name="Fischer W.W."/>
        </authorList>
    </citation>
    <scope>NUCLEOTIDE SEQUENCE [LARGE SCALE GENOMIC DNA]</scope>
    <source>
        <strain evidence="3 4">GNS-1</strain>
    </source>
</reference>
<keyword evidence="4" id="KW-1185">Reference proteome</keyword>
<keyword evidence="1" id="KW-0812">Transmembrane</keyword>
<keyword evidence="1" id="KW-1133">Transmembrane helix</keyword>
<organism evidence="3 4">
    <name type="scientific">Thermanaerothrix daxensis</name>
    <dbReference type="NCBI Taxonomy" id="869279"/>
    <lineage>
        <taxon>Bacteria</taxon>
        <taxon>Bacillati</taxon>
        <taxon>Chloroflexota</taxon>
        <taxon>Anaerolineae</taxon>
        <taxon>Anaerolineales</taxon>
        <taxon>Anaerolineaceae</taxon>
        <taxon>Thermanaerothrix</taxon>
    </lineage>
</organism>
<dbReference type="EMBL" id="LGKO01000004">
    <property type="protein sequence ID" value="KPL83209.1"/>
    <property type="molecule type" value="Genomic_DNA"/>
</dbReference>
<evidence type="ECO:0000256" key="1">
    <source>
        <dbReference type="SAM" id="Phobius"/>
    </source>
</evidence>
<gene>
    <name evidence="3" type="ORF">SE15_08140</name>
</gene>
<sequence>MNKKSGWTVALIVIGSLLGVILLIGLVLLLINRWEFGLYRMPMRPWGLHRWVYPPFMGWFGPLVMILTPILLITFLVLGLIWLIRGTSSASSTPIPAQLQCPQCKRSVREDWLVCPYCGTRLKEPSQTL</sequence>
<protein>
    <recommendedName>
        <fullName evidence="2">Putative zinc-ribbon domain-containing protein</fullName>
    </recommendedName>
</protein>
<dbReference type="Proteomes" id="UP000050544">
    <property type="component" value="Unassembled WGS sequence"/>
</dbReference>
<accession>A0A0P6Y251</accession>
<dbReference type="STRING" id="869279.SE15_08140"/>
<dbReference type="RefSeq" id="WP_054521615.1">
    <property type="nucleotide sequence ID" value="NZ_LGKO01000004.1"/>
</dbReference>
<dbReference type="PATRIC" id="fig|869279.4.peg.2357"/>
<dbReference type="Pfam" id="PF13248">
    <property type="entry name" value="Zn_ribbon_3"/>
    <property type="match status" value="1"/>
</dbReference>
<keyword evidence="1" id="KW-0472">Membrane</keyword>